<dbReference type="RefSeq" id="WP_057907970.1">
    <property type="nucleotide sequence ID" value="NZ_AYZB01000008.1"/>
</dbReference>
<comment type="caution">
    <text evidence="2">The sequence shown here is derived from an EMBL/GenBank/DDBJ whole genome shotgun (WGS) entry which is preliminary data.</text>
</comment>
<evidence type="ECO:0000313" key="2">
    <source>
        <dbReference type="EMBL" id="KRM23682.1"/>
    </source>
</evidence>
<protein>
    <submittedName>
        <fullName evidence="2">Uncharacterized protein</fullName>
    </submittedName>
</protein>
<organism evidence="2 3">
    <name type="scientific">Latilactobacillus graminis DSM 20719</name>
    <dbReference type="NCBI Taxonomy" id="1423752"/>
    <lineage>
        <taxon>Bacteria</taxon>
        <taxon>Bacillati</taxon>
        <taxon>Bacillota</taxon>
        <taxon>Bacilli</taxon>
        <taxon>Lactobacillales</taxon>
        <taxon>Lactobacillaceae</taxon>
        <taxon>Latilactobacillus</taxon>
    </lineage>
</organism>
<dbReference type="EMBL" id="AYZB01000008">
    <property type="protein sequence ID" value="KRM23682.1"/>
    <property type="molecule type" value="Genomic_DNA"/>
</dbReference>
<dbReference type="Proteomes" id="UP000050823">
    <property type="component" value="Unassembled WGS sequence"/>
</dbReference>
<reference evidence="2 3" key="1">
    <citation type="journal article" date="2015" name="Genome Announc.">
        <title>Expanding the biotechnology potential of lactobacilli through comparative genomics of 213 strains and associated genera.</title>
        <authorList>
            <person name="Sun Z."/>
            <person name="Harris H.M."/>
            <person name="McCann A."/>
            <person name="Guo C."/>
            <person name="Argimon S."/>
            <person name="Zhang W."/>
            <person name="Yang X."/>
            <person name="Jeffery I.B."/>
            <person name="Cooney J.C."/>
            <person name="Kagawa T.F."/>
            <person name="Liu W."/>
            <person name="Song Y."/>
            <person name="Salvetti E."/>
            <person name="Wrobel A."/>
            <person name="Rasinkangas P."/>
            <person name="Parkhill J."/>
            <person name="Rea M.C."/>
            <person name="O'Sullivan O."/>
            <person name="Ritari J."/>
            <person name="Douillard F.P."/>
            <person name="Paul Ross R."/>
            <person name="Yang R."/>
            <person name="Briner A.E."/>
            <person name="Felis G.E."/>
            <person name="de Vos W.M."/>
            <person name="Barrangou R."/>
            <person name="Klaenhammer T.R."/>
            <person name="Caufield P.W."/>
            <person name="Cui Y."/>
            <person name="Zhang H."/>
            <person name="O'Toole P.W."/>
        </authorList>
    </citation>
    <scope>NUCLEOTIDE SEQUENCE [LARGE SCALE GENOMIC DNA]</scope>
    <source>
        <strain evidence="2 3">DSM 20719</strain>
    </source>
</reference>
<evidence type="ECO:0000256" key="1">
    <source>
        <dbReference type="SAM" id="Coils"/>
    </source>
</evidence>
<dbReference type="AlphaFoldDB" id="A0AA89I8B7"/>
<feature type="coiled-coil region" evidence="1">
    <location>
        <begin position="28"/>
        <end position="69"/>
    </location>
</feature>
<accession>A0AA89I8B7</accession>
<proteinExistence type="predicted"/>
<sequence>MNNRLISTVLAGGLFVAIAFGVVQQGHADQATKVNVALQKQIKSEKAKNKNLDTLNDDLHQTVEKSERNKSKAAQSKVLNERALNSTPAIQKFFKTILTYDNDTYLSRFDAAASLAEKQPIQVFKGTGFDNKKPTQGVNSELTDVKFYFNQELSNKEIVSGLADVRSTNVIAGQTHKVEMLYQVTYNFLTNKITKLTPKTPISTEEQ</sequence>
<evidence type="ECO:0000313" key="3">
    <source>
        <dbReference type="Proteomes" id="UP000050823"/>
    </source>
</evidence>
<gene>
    <name evidence="2" type="ORF">FC90_GL001475</name>
</gene>
<name>A0AA89I8B7_9LACO</name>
<keyword evidence="1" id="KW-0175">Coiled coil</keyword>